<comment type="caution">
    <text evidence="4">The sequence shown here is derived from an EMBL/GenBank/DDBJ whole genome shotgun (WGS) entry which is preliminary data.</text>
</comment>
<keyword evidence="2 4" id="KW-0456">Lyase</keyword>
<dbReference type="EMBL" id="QPFP01000003">
    <property type="protein sequence ID" value="TEB38417.1"/>
    <property type="molecule type" value="Genomic_DNA"/>
</dbReference>
<dbReference type="Proteomes" id="UP000298030">
    <property type="component" value="Unassembled WGS sequence"/>
</dbReference>
<evidence type="ECO:0000256" key="1">
    <source>
        <dbReference type="ARBA" id="ARBA00007238"/>
    </source>
</evidence>
<organism evidence="4 5">
    <name type="scientific">Coprinellus micaceus</name>
    <name type="common">Glistening ink-cap mushroom</name>
    <name type="synonym">Coprinus micaceus</name>
    <dbReference type="NCBI Taxonomy" id="71717"/>
    <lineage>
        <taxon>Eukaryota</taxon>
        <taxon>Fungi</taxon>
        <taxon>Dikarya</taxon>
        <taxon>Basidiomycota</taxon>
        <taxon>Agaricomycotina</taxon>
        <taxon>Agaricomycetes</taxon>
        <taxon>Agaricomycetidae</taxon>
        <taxon>Agaricales</taxon>
        <taxon>Agaricineae</taxon>
        <taxon>Psathyrellaceae</taxon>
        <taxon>Coprinellus</taxon>
    </lineage>
</organism>
<keyword evidence="5" id="KW-1185">Reference proteome</keyword>
<dbReference type="InterPro" id="IPR022313">
    <property type="entry name" value="Phe/His_NH3-lyase_AS"/>
</dbReference>
<reference evidence="4 5" key="1">
    <citation type="journal article" date="2019" name="Nat. Ecol. Evol.">
        <title>Megaphylogeny resolves global patterns of mushroom evolution.</title>
        <authorList>
            <person name="Varga T."/>
            <person name="Krizsan K."/>
            <person name="Foldi C."/>
            <person name="Dima B."/>
            <person name="Sanchez-Garcia M."/>
            <person name="Sanchez-Ramirez S."/>
            <person name="Szollosi G.J."/>
            <person name="Szarkandi J.G."/>
            <person name="Papp V."/>
            <person name="Albert L."/>
            <person name="Andreopoulos W."/>
            <person name="Angelini C."/>
            <person name="Antonin V."/>
            <person name="Barry K.W."/>
            <person name="Bougher N.L."/>
            <person name="Buchanan P."/>
            <person name="Buyck B."/>
            <person name="Bense V."/>
            <person name="Catcheside P."/>
            <person name="Chovatia M."/>
            <person name="Cooper J."/>
            <person name="Damon W."/>
            <person name="Desjardin D."/>
            <person name="Finy P."/>
            <person name="Geml J."/>
            <person name="Haridas S."/>
            <person name="Hughes K."/>
            <person name="Justo A."/>
            <person name="Karasinski D."/>
            <person name="Kautmanova I."/>
            <person name="Kiss B."/>
            <person name="Kocsube S."/>
            <person name="Kotiranta H."/>
            <person name="LaButti K.M."/>
            <person name="Lechner B.E."/>
            <person name="Liimatainen K."/>
            <person name="Lipzen A."/>
            <person name="Lukacs Z."/>
            <person name="Mihaltcheva S."/>
            <person name="Morgado L.N."/>
            <person name="Niskanen T."/>
            <person name="Noordeloos M.E."/>
            <person name="Ohm R.A."/>
            <person name="Ortiz-Santana B."/>
            <person name="Ovrebo C."/>
            <person name="Racz N."/>
            <person name="Riley R."/>
            <person name="Savchenko A."/>
            <person name="Shiryaev A."/>
            <person name="Soop K."/>
            <person name="Spirin V."/>
            <person name="Szebenyi C."/>
            <person name="Tomsovsky M."/>
            <person name="Tulloss R.E."/>
            <person name="Uehling J."/>
            <person name="Grigoriev I.V."/>
            <person name="Vagvolgyi C."/>
            <person name="Papp T."/>
            <person name="Martin F.M."/>
            <person name="Miettinen O."/>
            <person name="Hibbett D.S."/>
            <person name="Nagy L.G."/>
        </authorList>
    </citation>
    <scope>NUCLEOTIDE SEQUENCE [LARGE SCALE GENOMIC DNA]</scope>
    <source>
        <strain evidence="4 5">FP101781</strain>
    </source>
</reference>
<dbReference type="STRING" id="71717.A0A4Y7TW84"/>
<accession>A0A4Y7TW84</accession>
<evidence type="ECO:0000256" key="2">
    <source>
        <dbReference type="RuleBase" id="RU003954"/>
    </source>
</evidence>
<dbReference type="PANTHER" id="PTHR10362">
    <property type="entry name" value="HISTIDINE AMMONIA-LYASE"/>
    <property type="match status" value="1"/>
</dbReference>
<dbReference type="GO" id="GO:0005737">
    <property type="term" value="C:cytoplasm"/>
    <property type="evidence" value="ECO:0007669"/>
    <property type="project" value="InterPro"/>
</dbReference>
<dbReference type="GO" id="GO:0006559">
    <property type="term" value="P:L-phenylalanine catabolic process"/>
    <property type="evidence" value="ECO:0007669"/>
    <property type="project" value="InterPro"/>
</dbReference>
<dbReference type="Gene3D" id="1.20.200.10">
    <property type="entry name" value="Fumarase/aspartase (Central domain)"/>
    <property type="match status" value="1"/>
</dbReference>
<dbReference type="CDD" id="cd00332">
    <property type="entry name" value="PAL-HAL"/>
    <property type="match status" value="1"/>
</dbReference>
<dbReference type="Gene3D" id="1.10.274.20">
    <property type="entry name" value="Phenylalanine ammonia-lyase 1, domain 3"/>
    <property type="match status" value="1"/>
</dbReference>
<dbReference type="AlphaFoldDB" id="A0A4Y7TW84"/>
<sequence>MPAITSPEPRAIPRRTSSATSSYFMQKSETYGSRPTIQVSPVRRMSKSMIHSPITPTAATVAKSASTAGKSTQLVENFIQIFKDIESYKNGKPIVVDGHTLSIAAVTAASRYNAPVVLDHSPATSIRLEKSRNVITNKMANSISVYGVSTGFGGSADTRTDDPLRLGDALLQMQHFGVLPSSTKKLDVLPLLDPMGTAMPESWVRGAILVRMNSLIRGHSGVRRELIEKMNELLRENVTPVVPLRGSISASGDLSPLSYIAGAVIGNPTIRVFDGPAAFGARQVVSSKKALEAHGITPLPLAAKEHLGILNGTAFSASVAALVLNDAVHMGLLAQVCTAMGTEALAGTRLSFDSFINSVARPHPGQIETAKNLWNLLEGSKFAVTEEEELGFKEDAGVLRQDRYPLRTAPQFIGPQVEDLLHSVETITIECNSTTDNPLVDGETGHVHHGGNFQAMAVTNAMEKTRLSLHHIGKILFAQCAELMNPAQNRGLPPSLAATDPSLNYHCKGIDIGTAAYVAELGYLANPVSTHIQSAEMHNQAVNSMALVSGRATINSLEVLSILVASYLYSLCQALDLRALQSEFMDGMVYIVSDEFDAAFSAISQRESAPLKVQLFKNFKESFESTATMDAAERMVKIAAASTPLILDYFTRPEANLELASSTILAIPQFRSKVAQRLDTLLDSLRREYLSGQRGAAPAARFLNKTRPVYEFVRLSLGIKMHGMENYDRFANGLGTDYVTTGESVSLIHEAIRDGQMQAVVANLFSS</sequence>
<evidence type="ECO:0000256" key="3">
    <source>
        <dbReference type="SAM" id="MobiDB-lite"/>
    </source>
</evidence>
<feature type="region of interest" description="Disordered" evidence="3">
    <location>
        <begin position="1"/>
        <end position="25"/>
    </location>
</feature>
<evidence type="ECO:0000313" key="5">
    <source>
        <dbReference type="Proteomes" id="UP000298030"/>
    </source>
</evidence>
<gene>
    <name evidence="4" type="ORF">FA13DRAFT_1726101</name>
</gene>
<dbReference type="InterPro" id="IPR023144">
    <property type="entry name" value="Phe_NH3-lyase_shielding_dom_sf"/>
</dbReference>
<name>A0A4Y7TW84_COPMI</name>
<dbReference type="Pfam" id="PF00221">
    <property type="entry name" value="Lyase_aromatic"/>
    <property type="match status" value="1"/>
</dbReference>
<dbReference type="OrthoDB" id="10051290at2759"/>
<dbReference type="InterPro" id="IPR024083">
    <property type="entry name" value="Fumarase/histidase_N"/>
</dbReference>
<feature type="compositionally biased region" description="Polar residues" evidence="3">
    <location>
        <begin position="15"/>
        <end position="25"/>
    </location>
</feature>
<dbReference type="GO" id="GO:0016841">
    <property type="term" value="F:ammonia-lyase activity"/>
    <property type="evidence" value="ECO:0007669"/>
    <property type="project" value="InterPro"/>
</dbReference>
<proteinExistence type="inferred from homology"/>
<comment type="similarity">
    <text evidence="1 2">Belongs to the PAL/histidase family.</text>
</comment>
<dbReference type="InterPro" id="IPR005922">
    <property type="entry name" value="Phe_NH3-lyase"/>
</dbReference>
<dbReference type="Gene3D" id="1.10.275.10">
    <property type="entry name" value="Fumarase/aspartase (N-terminal domain)"/>
    <property type="match status" value="1"/>
</dbReference>
<dbReference type="NCBIfam" id="TIGR01226">
    <property type="entry name" value="phe_am_lyase"/>
    <property type="match status" value="1"/>
</dbReference>
<dbReference type="InterPro" id="IPR001106">
    <property type="entry name" value="Aromatic_Lyase"/>
</dbReference>
<evidence type="ECO:0000313" key="4">
    <source>
        <dbReference type="EMBL" id="TEB38417.1"/>
    </source>
</evidence>
<dbReference type="SUPFAM" id="SSF48557">
    <property type="entry name" value="L-aspartase-like"/>
    <property type="match status" value="1"/>
</dbReference>
<dbReference type="PROSITE" id="PS00488">
    <property type="entry name" value="PAL_HISTIDASE"/>
    <property type="match status" value="1"/>
</dbReference>
<dbReference type="InterPro" id="IPR008948">
    <property type="entry name" value="L-Aspartase-like"/>
</dbReference>
<protein>
    <submittedName>
        <fullName evidence="4">Phenylalanine ammonium lyase</fullName>
    </submittedName>
</protein>